<dbReference type="AlphaFoldDB" id="A0A2Z3HW97"/>
<dbReference type="KEGG" id="phb:HYN04_12480"/>
<organism evidence="2 3">
    <name type="scientific">Phenylobacterium parvum</name>
    <dbReference type="NCBI Taxonomy" id="2201350"/>
    <lineage>
        <taxon>Bacteria</taxon>
        <taxon>Pseudomonadati</taxon>
        <taxon>Pseudomonadota</taxon>
        <taxon>Alphaproteobacteria</taxon>
        <taxon>Caulobacterales</taxon>
        <taxon>Caulobacteraceae</taxon>
        <taxon>Phenylobacterium</taxon>
    </lineage>
</organism>
<accession>A0A2Z3HW97</accession>
<dbReference type="RefSeq" id="WP_110451062.1">
    <property type="nucleotide sequence ID" value="NZ_CP029479.1"/>
</dbReference>
<keyword evidence="3" id="KW-1185">Reference proteome</keyword>
<proteinExistence type="predicted"/>
<reference evidence="3" key="1">
    <citation type="submission" date="2018-05" db="EMBL/GenBank/DDBJ databases">
        <title>Genome sequencing of Phenylobacterium sp. HYN0004.</title>
        <authorList>
            <person name="Yi H."/>
            <person name="Baek C."/>
        </authorList>
    </citation>
    <scope>NUCLEOTIDE SEQUENCE [LARGE SCALE GENOMIC DNA]</scope>
    <source>
        <strain evidence="3">HYN0004</strain>
    </source>
</reference>
<gene>
    <name evidence="2" type="ORF">HYN04_12480</name>
</gene>
<dbReference type="OrthoDB" id="5198708at2"/>
<protein>
    <submittedName>
        <fullName evidence="2">Uncharacterized protein</fullName>
    </submittedName>
</protein>
<name>A0A2Z3HW97_9CAUL</name>
<dbReference type="Proteomes" id="UP000247763">
    <property type="component" value="Chromosome"/>
</dbReference>
<sequence length="87" mass="9810">MPQDILPPPDSVREWIREGLGQAGGECHRSFILSDIARRTGLPAGPDLEDWMVRAFEAEAREPRGRFEPRFGPGSHRWRLRGTSAEA</sequence>
<feature type="region of interest" description="Disordered" evidence="1">
    <location>
        <begin position="65"/>
        <end position="87"/>
    </location>
</feature>
<evidence type="ECO:0000256" key="1">
    <source>
        <dbReference type="SAM" id="MobiDB-lite"/>
    </source>
</evidence>
<dbReference type="EMBL" id="CP029479">
    <property type="protein sequence ID" value="AWM78496.1"/>
    <property type="molecule type" value="Genomic_DNA"/>
</dbReference>
<evidence type="ECO:0000313" key="3">
    <source>
        <dbReference type="Proteomes" id="UP000247763"/>
    </source>
</evidence>
<evidence type="ECO:0000313" key="2">
    <source>
        <dbReference type="EMBL" id="AWM78496.1"/>
    </source>
</evidence>